<proteinExistence type="predicted"/>
<name>A0A1G2SYC9_9BACT</name>
<feature type="domain" description="Antitoxin SocA-like Panacea" evidence="1">
    <location>
        <begin position="33"/>
        <end position="143"/>
    </location>
</feature>
<dbReference type="AlphaFoldDB" id="A0A1G2SYC9"/>
<gene>
    <name evidence="2" type="ORF">A2838_00170</name>
</gene>
<reference evidence="2 3" key="1">
    <citation type="journal article" date="2016" name="Nat. Commun.">
        <title>Thousands of microbial genomes shed light on interconnected biogeochemical processes in an aquifer system.</title>
        <authorList>
            <person name="Anantharaman K."/>
            <person name="Brown C.T."/>
            <person name="Hug L.A."/>
            <person name="Sharon I."/>
            <person name="Castelle C.J."/>
            <person name="Probst A.J."/>
            <person name="Thomas B.C."/>
            <person name="Singh A."/>
            <person name="Wilkins M.J."/>
            <person name="Karaoz U."/>
            <person name="Brodie E.L."/>
            <person name="Williams K.H."/>
            <person name="Hubbard S.S."/>
            <person name="Banfield J.F."/>
        </authorList>
    </citation>
    <scope>NUCLEOTIDE SEQUENCE [LARGE SCALE GENOMIC DNA]</scope>
</reference>
<dbReference type="EMBL" id="MHVH01000006">
    <property type="protein sequence ID" value="OHA90040.1"/>
    <property type="molecule type" value="Genomic_DNA"/>
</dbReference>
<evidence type="ECO:0000313" key="3">
    <source>
        <dbReference type="Proteomes" id="UP000178107"/>
    </source>
</evidence>
<protein>
    <recommendedName>
        <fullName evidence="1">Antitoxin SocA-like Panacea domain-containing protein</fullName>
    </recommendedName>
</protein>
<evidence type="ECO:0000259" key="1">
    <source>
        <dbReference type="Pfam" id="PF13274"/>
    </source>
</evidence>
<accession>A0A1G2SYC9</accession>
<dbReference type="InterPro" id="IPR025272">
    <property type="entry name" value="SocA_Panacea"/>
</dbReference>
<organism evidence="2 3">
    <name type="scientific">Candidatus Zambryskibacteria bacterium RIFCSPHIGHO2_01_FULL_46_25</name>
    <dbReference type="NCBI Taxonomy" id="1802738"/>
    <lineage>
        <taxon>Bacteria</taxon>
        <taxon>Candidatus Zambryskiibacteriota</taxon>
    </lineage>
</organism>
<dbReference type="Pfam" id="PF13274">
    <property type="entry name" value="SocA_Panacea"/>
    <property type="match status" value="1"/>
</dbReference>
<comment type="caution">
    <text evidence="2">The sequence shown here is derived from an EMBL/GenBank/DDBJ whole genome shotgun (WGS) entry which is preliminary data.</text>
</comment>
<sequence>MATLPETSYKKATQALNFLAQKKDGQINKMKAIKLIYLADKLHLRKYGRPIVGDLYWAMKLGPVGSRTKRAAELDLPTELLSYTKKYIRPGDEKKQFFVSLKPADLELFSKTDLECLEIIYKNFGDKDQFELATLTHQYPEWKKHKKELESGKKRVEMNYRDFFAEAGKTDPVFGQKKINLALAKESFNELEEVSAFFAG</sequence>
<dbReference type="Proteomes" id="UP000178107">
    <property type="component" value="Unassembled WGS sequence"/>
</dbReference>
<evidence type="ECO:0000313" key="2">
    <source>
        <dbReference type="EMBL" id="OHA90040.1"/>
    </source>
</evidence>